<proteinExistence type="predicted"/>
<evidence type="ECO:0000313" key="1">
    <source>
        <dbReference type="EMBL" id="CAF4505818.1"/>
    </source>
</evidence>
<dbReference type="Proteomes" id="UP000681967">
    <property type="component" value="Unassembled WGS sequence"/>
</dbReference>
<name>A0A8S3D4Y5_9BILA</name>
<accession>A0A8S3D4Y5</accession>
<dbReference type="EMBL" id="CAJOBJ010199538">
    <property type="protein sequence ID" value="CAF4979121.1"/>
    <property type="molecule type" value="Genomic_DNA"/>
</dbReference>
<feature type="non-terminal residue" evidence="2">
    <location>
        <position position="1"/>
    </location>
</feature>
<comment type="caution">
    <text evidence="2">The sequence shown here is derived from an EMBL/GenBank/DDBJ whole genome shotgun (WGS) entry which is preliminary data.</text>
</comment>
<dbReference type="Proteomes" id="UP000681720">
    <property type="component" value="Unassembled WGS sequence"/>
</dbReference>
<reference evidence="2" key="1">
    <citation type="submission" date="2021-02" db="EMBL/GenBank/DDBJ databases">
        <authorList>
            <person name="Nowell W R."/>
        </authorList>
    </citation>
    <scope>NUCLEOTIDE SEQUENCE</scope>
</reference>
<dbReference type="EMBL" id="CAJOBH010078502">
    <property type="protein sequence ID" value="CAF4505818.1"/>
    <property type="molecule type" value="Genomic_DNA"/>
</dbReference>
<organism evidence="2 3">
    <name type="scientific">Rotaria magnacalcarata</name>
    <dbReference type="NCBI Taxonomy" id="392030"/>
    <lineage>
        <taxon>Eukaryota</taxon>
        <taxon>Metazoa</taxon>
        <taxon>Spiralia</taxon>
        <taxon>Gnathifera</taxon>
        <taxon>Rotifera</taxon>
        <taxon>Eurotatoria</taxon>
        <taxon>Bdelloidea</taxon>
        <taxon>Philodinida</taxon>
        <taxon>Philodinidae</taxon>
        <taxon>Rotaria</taxon>
    </lineage>
</organism>
<protein>
    <submittedName>
        <fullName evidence="2">Uncharacterized protein</fullName>
    </submittedName>
</protein>
<dbReference type="AlphaFoldDB" id="A0A8S3D4Y5"/>
<evidence type="ECO:0000313" key="3">
    <source>
        <dbReference type="Proteomes" id="UP000681720"/>
    </source>
</evidence>
<gene>
    <name evidence="1" type="ORF">BYL167_LOCUS36223</name>
    <name evidence="2" type="ORF">GIL414_LOCUS55920</name>
</gene>
<sequence>EYVLNTMEQLSIKNAYAQSLKTNNNQFQTVESYMRSQASMIDQEYEESKLYQIQDGDIEEIQCTNADGFNAQ</sequence>
<evidence type="ECO:0000313" key="2">
    <source>
        <dbReference type="EMBL" id="CAF4979121.1"/>
    </source>
</evidence>